<dbReference type="PANTHER" id="PTHR14136">
    <property type="entry name" value="BTB_POZ DOMAIN-CONTAINING PROTEIN KCTD9"/>
    <property type="match status" value="1"/>
</dbReference>
<feature type="transmembrane region" description="Helical" evidence="1">
    <location>
        <begin position="18"/>
        <end position="37"/>
    </location>
</feature>
<dbReference type="PANTHER" id="PTHR14136:SF17">
    <property type="entry name" value="BTB_POZ DOMAIN-CONTAINING PROTEIN KCTD9"/>
    <property type="match status" value="1"/>
</dbReference>
<keyword evidence="3" id="KW-1185">Reference proteome</keyword>
<evidence type="ECO:0000256" key="1">
    <source>
        <dbReference type="SAM" id="Phobius"/>
    </source>
</evidence>
<evidence type="ECO:0000313" key="3">
    <source>
        <dbReference type="Proteomes" id="UP000010475"/>
    </source>
</evidence>
<proteinExistence type="predicted"/>
<sequence>MIVKNISAMSLGKTYAPLSWLITITVILSIALTLIVFSVSNIEKLPIQQQLQYRNQALTTTAIIFLGLGVMANAYYAAKRVQAMQKNAIASERNLEIGLQNTKLSQDRLIAERFIGAIAQIGHEKVETRTGAIYALERVAQDFPQEHWTIMEILTAFVRENAPVSREGKPHQKQKDLAAIDLDKHRQRVSRQQQSDLNLQPELPKLRTDIQIALTVIGRRNFEKDRKDQKLDLRNTDIRQANLRGANLQRVDLRGSDLCGVDLRESDLREADLDGAKLTGSILFEANLFKASLRGANLSWANLNRANLCGANLRAANFFGASLRSASLQGANLYKANLQQATLKAASLAGAKLFLANLQGAKLGKANLHLAGLIGANLQGANLNGANLQGANLNAAKLQQTDIYFADLSEASLTEANLQGANLMGANLHRAILQEANLEGANLMGANLCGAILSDVKLTGTILTGVKNLDYQQIRMAFGDRTTRLPDYIEAPTHWRQSG</sequence>
<organism evidence="2 3">
    <name type="scientific">Cylindrospermum stagnale PCC 7417</name>
    <dbReference type="NCBI Taxonomy" id="56107"/>
    <lineage>
        <taxon>Bacteria</taxon>
        <taxon>Bacillati</taxon>
        <taxon>Cyanobacteriota</taxon>
        <taxon>Cyanophyceae</taxon>
        <taxon>Nostocales</taxon>
        <taxon>Nostocaceae</taxon>
        <taxon>Cylindrospermum</taxon>
    </lineage>
</organism>
<dbReference type="Pfam" id="PF00805">
    <property type="entry name" value="Pentapeptide"/>
    <property type="match status" value="4"/>
</dbReference>
<name>K9X5T4_9NOST</name>
<reference evidence="2 3" key="1">
    <citation type="submission" date="2012-06" db="EMBL/GenBank/DDBJ databases">
        <title>Finished chromosome of genome of Cylindrospermum stagnale PCC 7417.</title>
        <authorList>
            <consortium name="US DOE Joint Genome Institute"/>
            <person name="Gugger M."/>
            <person name="Coursin T."/>
            <person name="Rippka R."/>
            <person name="Tandeau De Marsac N."/>
            <person name="Huntemann M."/>
            <person name="Wei C.-L."/>
            <person name="Han J."/>
            <person name="Detter J.C."/>
            <person name="Han C."/>
            <person name="Tapia R."/>
            <person name="Chen A."/>
            <person name="Kyrpides N."/>
            <person name="Mavromatis K."/>
            <person name="Markowitz V."/>
            <person name="Szeto E."/>
            <person name="Ivanova N."/>
            <person name="Pagani I."/>
            <person name="Pati A."/>
            <person name="Goodwin L."/>
            <person name="Nordberg H.P."/>
            <person name="Cantor M.N."/>
            <person name="Hua S.X."/>
            <person name="Woyke T."/>
            <person name="Kerfeld C.A."/>
        </authorList>
    </citation>
    <scope>NUCLEOTIDE SEQUENCE [LARGE SCALE GENOMIC DNA]</scope>
    <source>
        <strain evidence="2 3">PCC 7417</strain>
    </source>
</reference>
<dbReference type="InterPro" id="IPR051082">
    <property type="entry name" value="Pentapeptide-BTB/POZ_domain"/>
</dbReference>
<dbReference type="Gene3D" id="2.160.20.80">
    <property type="entry name" value="E3 ubiquitin-protein ligase SopA"/>
    <property type="match status" value="3"/>
</dbReference>
<accession>K9X5T4</accession>
<keyword evidence="1" id="KW-1133">Transmembrane helix</keyword>
<feature type="transmembrane region" description="Helical" evidence="1">
    <location>
        <begin position="57"/>
        <end position="78"/>
    </location>
</feature>
<dbReference type="HOGENOM" id="CLU_033401_0_1_3"/>
<dbReference type="eggNOG" id="COG1357">
    <property type="taxonomic scope" value="Bacteria"/>
</dbReference>
<keyword evidence="1" id="KW-0472">Membrane</keyword>
<dbReference type="Proteomes" id="UP000010475">
    <property type="component" value="Chromosome"/>
</dbReference>
<protein>
    <submittedName>
        <fullName evidence="2">Putative low-complexity protein</fullName>
    </submittedName>
</protein>
<dbReference type="AlphaFoldDB" id="K9X5T4"/>
<gene>
    <name evidence="2" type="ORF">Cylst_5869</name>
</gene>
<dbReference type="EMBL" id="CP003642">
    <property type="protein sequence ID" value="AFZ27853.1"/>
    <property type="molecule type" value="Genomic_DNA"/>
</dbReference>
<dbReference type="InterPro" id="IPR001646">
    <property type="entry name" value="5peptide_repeat"/>
</dbReference>
<evidence type="ECO:0000313" key="2">
    <source>
        <dbReference type="EMBL" id="AFZ27853.1"/>
    </source>
</evidence>
<dbReference type="PATRIC" id="fig|56107.3.peg.6453"/>
<dbReference type="KEGG" id="csg:Cylst_5869"/>
<dbReference type="STRING" id="56107.Cylst_5869"/>
<dbReference type="SUPFAM" id="SSF141571">
    <property type="entry name" value="Pentapeptide repeat-like"/>
    <property type="match status" value="2"/>
</dbReference>
<keyword evidence="1" id="KW-0812">Transmembrane</keyword>